<dbReference type="SUPFAM" id="SSF47203">
    <property type="entry name" value="Acyl-CoA dehydrogenase C-terminal domain-like"/>
    <property type="match status" value="1"/>
</dbReference>
<protein>
    <submittedName>
        <fullName evidence="8">Alkylation response protein AidB-like acyl-CoA dehydrogenase</fullName>
    </submittedName>
</protein>
<dbReference type="Pfam" id="PF02770">
    <property type="entry name" value="Acyl-CoA_dh_M"/>
    <property type="match status" value="1"/>
</dbReference>
<dbReference type="Proteomes" id="UP001249076">
    <property type="component" value="Unassembled WGS sequence"/>
</dbReference>
<evidence type="ECO:0000313" key="8">
    <source>
        <dbReference type="EMBL" id="MDR6765300.1"/>
    </source>
</evidence>
<dbReference type="EMBL" id="JAVDTS010000001">
    <property type="protein sequence ID" value="MDR6835738.1"/>
    <property type="molecule type" value="Genomic_DNA"/>
</dbReference>
<feature type="domain" description="Acyl-CoA oxidase/dehydrogenase middle" evidence="6">
    <location>
        <begin position="162"/>
        <end position="266"/>
    </location>
</feature>
<keyword evidence="10" id="KW-1185">Reference proteome</keyword>
<evidence type="ECO:0000259" key="6">
    <source>
        <dbReference type="Pfam" id="PF02770"/>
    </source>
</evidence>
<evidence type="ECO:0000256" key="1">
    <source>
        <dbReference type="ARBA" id="ARBA00001974"/>
    </source>
</evidence>
<proteinExistence type="inferred from homology"/>
<comment type="caution">
    <text evidence="8">The sequence shown here is derived from an EMBL/GenBank/DDBJ whole genome shotgun (WGS) entry which is preliminary data.</text>
</comment>
<evidence type="ECO:0000256" key="2">
    <source>
        <dbReference type="ARBA" id="ARBA00009347"/>
    </source>
</evidence>
<dbReference type="Gene3D" id="1.20.140.10">
    <property type="entry name" value="Butyryl-CoA Dehydrogenase, subunit A, domain 3"/>
    <property type="match status" value="1"/>
</dbReference>
<dbReference type="GO" id="GO:0016627">
    <property type="term" value="F:oxidoreductase activity, acting on the CH-CH group of donors"/>
    <property type="evidence" value="ECO:0007669"/>
    <property type="project" value="InterPro"/>
</dbReference>
<dbReference type="PANTHER" id="PTHR42803">
    <property type="entry name" value="ACYL-COA DEHYDROGENASE"/>
    <property type="match status" value="1"/>
</dbReference>
<dbReference type="Proteomes" id="UP001253458">
    <property type="component" value="Unassembled WGS sequence"/>
</dbReference>
<feature type="domain" description="Acyl-CoA dehydrogenase/oxidase C-terminal" evidence="5">
    <location>
        <begin position="276"/>
        <end position="438"/>
    </location>
</feature>
<dbReference type="InterPro" id="IPR052166">
    <property type="entry name" value="Diverse_Acyl-CoA_DH"/>
</dbReference>
<dbReference type="Pfam" id="PF02771">
    <property type="entry name" value="Acyl-CoA_dh_N"/>
    <property type="match status" value="1"/>
</dbReference>
<gene>
    <name evidence="8" type="ORF">J2W88_000558</name>
    <name evidence="9" type="ORF">J2W93_000559</name>
</gene>
<dbReference type="InterPro" id="IPR009075">
    <property type="entry name" value="AcylCo_DH/oxidase_C"/>
</dbReference>
<evidence type="ECO:0000313" key="9">
    <source>
        <dbReference type="EMBL" id="MDR6835738.1"/>
    </source>
</evidence>
<evidence type="ECO:0000256" key="4">
    <source>
        <dbReference type="ARBA" id="ARBA00022827"/>
    </source>
</evidence>
<dbReference type="RefSeq" id="WP_209816569.1">
    <property type="nucleotide sequence ID" value="NZ_JAVDTL010000001.1"/>
</dbReference>
<dbReference type="SUPFAM" id="SSF56645">
    <property type="entry name" value="Acyl-CoA dehydrogenase NM domain-like"/>
    <property type="match status" value="1"/>
</dbReference>
<dbReference type="InterPro" id="IPR006091">
    <property type="entry name" value="Acyl-CoA_Oxase/DH_mid-dom"/>
</dbReference>
<dbReference type="Gene3D" id="2.40.110.10">
    <property type="entry name" value="Butyryl-CoA Dehydrogenase, subunit A, domain 2"/>
    <property type="match status" value="1"/>
</dbReference>
<evidence type="ECO:0000259" key="5">
    <source>
        <dbReference type="Pfam" id="PF00441"/>
    </source>
</evidence>
<dbReference type="Gene3D" id="1.10.540.10">
    <property type="entry name" value="Acyl-CoA dehydrogenase/oxidase, N-terminal domain"/>
    <property type="match status" value="1"/>
</dbReference>
<evidence type="ECO:0000313" key="11">
    <source>
        <dbReference type="Proteomes" id="UP001253458"/>
    </source>
</evidence>
<dbReference type="InterPro" id="IPR013786">
    <property type="entry name" value="AcylCoA_DH/ox_N"/>
</dbReference>
<dbReference type="InterPro" id="IPR036250">
    <property type="entry name" value="AcylCo_DH-like_C"/>
</dbReference>
<dbReference type="GO" id="GO:0050660">
    <property type="term" value="F:flavin adenine dinucleotide binding"/>
    <property type="evidence" value="ECO:0007669"/>
    <property type="project" value="InterPro"/>
</dbReference>
<name>A0AAJ2EZ57_ACIDE</name>
<dbReference type="InterPro" id="IPR037069">
    <property type="entry name" value="AcylCoA_DH/ox_N_sf"/>
</dbReference>
<dbReference type="Pfam" id="PF00441">
    <property type="entry name" value="Acyl-CoA_dh_1"/>
    <property type="match status" value="1"/>
</dbReference>
<dbReference type="InterPro" id="IPR046373">
    <property type="entry name" value="Acyl-CoA_Oxase/DH_mid-dom_sf"/>
</dbReference>
<organism evidence="8 11">
    <name type="scientific">Acidovorax delafieldii</name>
    <name type="common">Pseudomonas delafieldii</name>
    <dbReference type="NCBI Taxonomy" id="47920"/>
    <lineage>
        <taxon>Bacteria</taxon>
        <taxon>Pseudomonadati</taxon>
        <taxon>Pseudomonadota</taxon>
        <taxon>Betaproteobacteria</taxon>
        <taxon>Burkholderiales</taxon>
        <taxon>Comamonadaceae</taxon>
        <taxon>Acidovorax</taxon>
    </lineage>
</organism>
<evidence type="ECO:0000259" key="7">
    <source>
        <dbReference type="Pfam" id="PF02771"/>
    </source>
</evidence>
<dbReference type="InterPro" id="IPR009100">
    <property type="entry name" value="AcylCoA_DH/oxidase_NM_dom_sf"/>
</dbReference>
<comment type="cofactor">
    <cofactor evidence="1">
        <name>FAD</name>
        <dbReference type="ChEBI" id="CHEBI:57692"/>
    </cofactor>
</comment>
<keyword evidence="4" id="KW-0274">FAD</keyword>
<dbReference type="AlphaFoldDB" id="A0AAJ2EZ57"/>
<accession>A0AAJ2EZ57</accession>
<reference evidence="8 10" key="1">
    <citation type="submission" date="2023-07" db="EMBL/GenBank/DDBJ databases">
        <title>Sorghum-associated microbial communities from plants grown in Nebraska, USA.</title>
        <authorList>
            <person name="Schachtman D."/>
        </authorList>
    </citation>
    <scope>NUCLEOTIDE SEQUENCE</scope>
    <source>
        <strain evidence="9 10">BE105</strain>
        <strain evidence="8">BE69</strain>
    </source>
</reference>
<dbReference type="PANTHER" id="PTHR42803:SF1">
    <property type="entry name" value="BROAD-SPECIFICITY LINEAR ACYL-COA DEHYDROGENASE FADE5"/>
    <property type="match status" value="1"/>
</dbReference>
<dbReference type="EMBL" id="JAVDTL010000001">
    <property type="protein sequence ID" value="MDR6765300.1"/>
    <property type="molecule type" value="Genomic_DNA"/>
</dbReference>
<feature type="domain" description="Acyl-CoA dehydrogenase/oxidase N-terminal" evidence="7">
    <location>
        <begin position="40"/>
        <end position="157"/>
    </location>
</feature>
<keyword evidence="3" id="KW-0285">Flavoprotein</keyword>
<sequence length="575" mass="62175">MQARQTLADIQHLLTTVLKAPTRWQGLAPFADTDGDLAAQVLDEAAKFVDSAIAPLQRSGDEEGCRFDGGQVHTPAGFRDAYQAFWQAGWPSLSCAPDDGGQGLPAVLECVLFEWLAGANHGWTMAPGLLHGAYECIKHHASAELKAQYLEKVATGEWLATMCLTEAHAGSDLGMVRTRGVPQPDGSARVNGSKIFISGGEHDLTDNIVHLVLARLPDAPAGPKGLSLFLVPKVLADGTRNAVVCERIEEKMGLHGSPTCVMRFDDATGWLVGERNKGLNAMFVMMNAARLHVGLQGIGLLEAAWQKASAYAAERRQMRAPGAKDTSLIQDHPAIRRILHTQRAWIDGGRVLAYHTALQLDVAKHSTDAGERAAAQRWCALVTPVLKAALTDQAFHGASACLQVFGGHGYVREWGIEQIVRDARVAMIYEGTNEIQAIDLLVRKVLADGGQGLGALLVSLPGAAPSPAASTRRHALVEITQTLAIAAQSDPELPYWVADDYLRAVALVLLEWAWAQIGAARPHRAEQSTAATDRWTPPAQAFAQWVLPEFDLRTTILRQRIAQAFEFRPQEAESA</sequence>
<evidence type="ECO:0000256" key="3">
    <source>
        <dbReference type="ARBA" id="ARBA00022630"/>
    </source>
</evidence>
<evidence type="ECO:0000313" key="10">
    <source>
        <dbReference type="Proteomes" id="UP001249076"/>
    </source>
</evidence>
<comment type="similarity">
    <text evidence="2">Belongs to the acyl-CoA dehydrogenase family.</text>
</comment>